<feature type="transmembrane region" description="Helical" evidence="1">
    <location>
        <begin position="255"/>
        <end position="279"/>
    </location>
</feature>
<keyword evidence="3" id="KW-1185">Reference proteome</keyword>
<dbReference type="InterPro" id="IPR021296">
    <property type="entry name" value="DUF2868"/>
</dbReference>
<keyword evidence="1" id="KW-0472">Membrane</keyword>
<dbReference type="Proteomes" id="UP000831607">
    <property type="component" value="Chromosome"/>
</dbReference>
<sequence length="461" mass="52013">MNKFDQAWCYEIVRLHEHDGNRLDDGHANLRAIETGPPIEKQLLTRALALTRSASLNRSLSDTRRVMRIILLAVWVISFLTGASAGLASLGDGTQPVNVIWAIGALLLLPTTMLLVWLLMFVIRAGSGGWLGHWLEWLAGKFLRKGDTAIAWRAWLRMAARARTHQWWLAFITHTAWFWVLSGMLVSLLLAFSLRHYTFVWQTTWLSEDVFVQFARTVGTLPAQFGFAMPTAADIRMSGNIPVDDPAVRLAWANWLVGALLVFGWIPRLVLAMLSLFLLQRANARYRIDAHDAYALQIQHKLEQLARVYGVDAPPGPVMVRQRLVGIESDQALSPSVVAVLETDLPTQLHAQMPVDTVLLPPVDDYVSRKQTEQRLLELKPHRLLLIADARQTPDRGMMRTILAFGSRAVHTEVYLLHSDDERARVASWEKQLSEINVPMQKGDFAAQTRWLKGLTNHAPE</sequence>
<keyword evidence="1" id="KW-0812">Transmembrane</keyword>
<feature type="transmembrane region" description="Helical" evidence="1">
    <location>
        <begin position="66"/>
        <end position="87"/>
    </location>
</feature>
<reference evidence="2 3" key="1">
    <citation type="submission" date="2020-11" db="EMBL/GenBank/DDBJ databases">
        <title>Algicoccus daihaiensis sp.nov., isolated from Daihai Lake in Inner Mongolia.</title>
        <authorList>
            <person name="Kai J."/>
        </authorList>
    </citation>
    <scope>NUCLEOTIDE SEQUENCE [LARGE SCALE GENOMIC DNA]</scope>
    <source>
        <strain evidence="3">f23</strain>
    </source>
</reference>
<dbReference type="Pfam" id="PF11067">
    <property type="entry name" value="DUF2868"/>
    <property type="match status" value="1"/>
</dbReference>
<dbReference type="RefSeq" id="WP_243478956.1">
    <property type="nucleotide sequence ID" value="NZ_CP063982.1"/>
</dbReference>
<protein>
    <submittedName>
        <fullName evidence="2">DUF2868 domain-containing protein</fullName>
    </submittedName>
</protein>
<feature type="transmembrane region" description="Helical" evidence="1">
    <location>
        <begin position="167"/>
        <end position="192"/>
    </location>
</feature>
<dbReference type="EMBL" id="CP063982">
    <property type="protein sequence ID" value="UOD50554.1"/>
    <property type="molecule type" value="Genomic_DNA"/>
</dbReference>
<evidence type="ECO:0000313" key="3">
    <source>
        <dbReference type="Proteomes" id="UP000831607"/>
    </source>
</evidence>
<organism evidence="2 3">
    <name type="scientific">Orrella daihaiensis</name>
    <dbReference type="NCBI Taxonomy" id="2782176"/>
    <lineage>
        <taxon>Bacteria</taxon>
        <taxon>Pseudomonadati</taxon>
        <taxon>Pseudomonadota</taxon>
        <taxon>Betaproteobacteria</taxon>
        <taxon>Burkholderiales</taxon>
        <taxon>Alcaligenaceae</taxon>
        <taxon>Orrella</taxon>
    </lineage>
</organism>
<keyword evidence="1" id="KW-1133">Transmembrane helix</keyword>
<evidence type="ECO:0000313" key="2">
    <source>
        <dbReference type="EMBL" id="UOD50554.1"/>
    </source>
</evidence>
<accession>A0ABY4AR76</accession>
<name>A0ABY4AR76_9BURK</name>
<gene>
    <name evidence="2" type="ORF">DHf2319_01020</name>
</gene>
<feature type="transmembrane region" description="Helical" evidence="1">
    <location>
        <begin position="99"/>
        <end position="123"/>
    </location>
</feature>
<proteinExistence type="predicted"/>
<evidence type="ECO:0000256" key="1">
    <source>
        <dbReference type="SAM" id="Phobius"/>
    </source>
</evidence>